<dbReference type="Proteomes" id="UP000285405">
    <property type="component" value="Unassembled WGS sequence"/>
</dbReference>
<protein>
    <submittedName>
        <fullName evidence="6">Uncharacterized protein</fullName>
    </submittedName>
</protein>
<evidence type="ECO:0000256" key="1">
    <source>
        <dbReference type="ARBA" id="ARBA00004123"/>
    </source>
</evidence>
<evidence type="ECO:0000256" key="5">
    <source>
        <dbReference type="ARBA" id="ARBA00023242"/>
    </source>
</evidence>
<keyword evidence="5" id="KW-0539">Nucleus</keyword>
<dbReference type="OrthoDB" id="203279at2759"/>
<comment type="similarity">
    <text evidence="2">Belongs to the Mediator complex subunit 22 family.</text>
</comment>
<evidence type="ECO:0000313" key="6">
    <source>
        <dbReference type="EMBL" id="RKF54425.1"/>
    </source>
</evidence>
<accession>A0A420HAH3</accession>
<dbReference type="InterPro" id="IPR009332">
    <property type="entry name" value="Med22"/>
</dbReference>
<comment type="subcellular location">
    <subcellularLocation>
        <location evidence="1">Nucleus</location>
    </subcellularLocation>
</comment>
<proteinExistence type="inferred from homology"/>
<dbReference type="AlphaFoldDB" id="A0A420HAH3"/>
<evidence type="ECO:0000256" key="4">
    <source>
        <dbReference type="ARBA" id="ARBA00023163"/>
    </source>
</evidence>
<dbReference type="GO" id="GO:0016592">
    <property type="term" value="C:mediator complex"/>
    <property type="evidence" value="ECO:0007669"/>
    <property type="project" value="InterPro"/>
</dbReference>
<dbReference type="GO" id="GO:0003712">
    <property type="term" value="F:transcription coregulator activity"/>
    <property type="evidence" value="ECO:0007669"/>
    <property type="project" value="InterPro"/>
</dbReference>
<evidence type="ECO:0000256" key="2">
    <source>
        <dbReference type="ARBA" id="ARBA00005942"/>
    </source>
</evidence>
<name>A0A420HAH3_9PEZI</name>
<keyword evidence="4" id="KW-0804">Transcription</keyword>
<comment type="caution">
    <text evidence="6">The sequence shown here is derived from an EMBL/GenBank/DDBJ whole genome shotgun (WGS) entry which is preliminary data.</text>
</comment>
<organism evidence="6 7">
    <name type="scientific">Golovinomyces cichoracearum</name>
    <dbReference type="NCBI Taxonomy" id="62708"/>
    <lineage>
        <taxon>Eukaryota</taxon>
        <taxon>Fungi</taxon>
        <taxon>Dikarya</taxon>
        <taxon>Ascomycota</taxon>
        <taxon>Pezizomycotina</taxon>
        <taxon>Leotiomycetes</taxon>
        <taxon>Erysiphales</taxon>
        <taxon>Erysiphaceae</taxon>
        <taxon>Golovinomyces</taxon>
    </lineage>
</organism>
<dbReference type="GO" id="GO:0006357">
    <property type="term" value="P:regulation of transcription by RNA polymerase II"/>
    <property type="evidence" value="ECO:0007669"/>
    <property type="project" value="InterPro"/>
</dbReference>
<sequence>MSTNNYQSEMEVLTARILIDRKERLVAELLTRFKNLVTLACSPREGGAGKEVAAAQAFHMEVESTALVWENRVFSLVVSGIRATEDLHRLVRQLKEMWLFGPLKGVGEGEDEGKIDEDSIWPFAEGDFLCFSYVVGNMLK</sequence>
<reference evidence="6 7" key="1">
    <citation type="journal article" date="2018" name="BMC Genomics">
        <title>Comparative genome analyses reveal sequence features reflecting distinct modes of host-adaptation between dicot and monocot powdery mildew.</title>
        <authorList>
            <person name="Wu Y."/>
            <person name="Ma X."/>
            <person name="Pan Z."/>
            <person name="Kale S.D."/>
            <person name="Song Y."/>
            <person name="King H."/>
            <person name="Zhang Q."/>
            <person name="Presley C."/>
            <person name="Deng X."/>
            <person name="Wei C.I."/>
            <person name="Xiao S."/>
        </authorList>
    </citation>
    <scope>NUCLEOTIDE SEQUENCE [LARGE SCALE GENOMIC DNA]</scope>
    <source>
        <strain evidence="6">UCSC1</strain>
    </source>
</reference>
<evidence type="ECO:0000313" key="7">
    <source>
        <dbReference type="Proteomes" id="UP000285405"/>
    </source>
</evidence>
<dbReference type="Pfam" id="PF06179">
    <property type="entry name" value="Med22"/>
    <property type="match status" value="1"/>
</dbReference>
<evidence type="ECO:0000256" key="3">
    <source>
        <dbReference type="ARBA" id="ARBA00023015"/>
    </source>
</evidence>
<gene>
    <name evidence="6" type="ORF">GcC1_211016</name>
</gene>
<keyword evidence="3" id="KW-0805">Transcription regulation</keyword>
<dbReference type="EMBL" id="MCBR01021174">
    <property type="protein sequence ID" value="RKF54425.1"/>
    <property type="molecule type" value="Genomic_DNA"/>
</dbReference>